<protein>
    <submittedName>
        <fullName evidence="2">Uncharacterized protein</fullName>
    </submittedName>
</protein>
<keyword evidence="3" id="KW-1185">Reference proteome</keyword>
<evidence type="ECO:0000313" key="3">
    <source>
        <dbReference type="Proteomes" id="UP000815677"/>
    </source>
</evidence>
<gene>
    <name evidence="2" type="ORF">MCHLO_04523</name>
</gene>
<feature type="region of interest" description="Disordered" evidence="1">
    <location>
        <begin position="1"/>
        <end position="100"/>
    </location>
</feature>
<evidence type="ECO:0000313" key="2">
    <source>
        <dbReference type="EMBL" id="GAT47035.1"/>
    </source>
</evidence>
<evidence type="ECO:0000256" key="1">
    <source>
        <dbReference type="SAM" id="MobiDB-lite"/>
    </source>
</evidence>
<dbReference type="Proteomes" id="UP000815677">
    <property type="component" value="Unassembled WGS sequence"/>
</dbReference>
<feature type="compositionally biased region" description="Basic and acidic residues" evidence="1">
    <location>
        <begin position="1"/>
        <end position="10"/>
    </location>
</feature>
<organism evidence="2 3">
    <name type="scientific">Mycena chlorophos</name>
    <name type="common">Agaric fungus</name>
    <name type="synonym">Agaricus chlorophos</name>
    <dbReference type="NCBI Taxonomy" id="658473"/>
    <lineage>
        <taxon>Eukaryota</taxon>
        <taxon>Fungi</taxon>
        <taxon>Dikarya</taxon>
        <taxon>Basidiomycota</taxon>
        <taxon>Agaricomycotina</taxon>
        <taxon>Agaricomycetes</taxon>
        <taxon>Agaricomycetidae</taxon>
        <taxon>Agaricales</taxon>
        <taxon>Marasmiineae</taxon>
        <taxon>Mycenaceae</taxon>
        <taxon>Mycena</taxon>
    </lineage>
</organism>
<dbReference type="EMBL" id="DF843050">
    <property type="protein sequence ID" value="GAT47035.1"/>
    <property type="molecule type" value="Genomic_DNA"/>
</dbReference>
<feature type="compositionally biased region" description="Low complexity" evidence="1">
    <location>
        <begin position="23"/>
        <end position="40"/>
    </location>
</feature>
<name>A0ABQ0L7D4_MYCCL</name>
<proteinExistence type="predicted"/>
<accession>A0ABQ0L7D4</accession>
<reference evidence="2" key="1">
    <citation type="submission" date="2014-09" db="EMBL/GenBank/DDBJ databases">
        <title>Genome sequence of the luminous mushroom Mycena chlorophos for searching fungal bioluminescence genes.</title>
        <authorList>
            <person name="Tanaka Y."/>
            <person name="Kasuga D."/>
            <person name="Oba Y."/>
            <person name="Hase S."/>
            <person name="Sato K."/>
            <person name="Oba Y."/>
            <person name="Sakakibara Y."/>
        </authorList>
    </citation>
    <scope>NUCLEOTIDE SEQUENCE</scope>
</reference>
<sequence>MSDGERREPQWMEPVDDYSDGFRSPTPSRTSSRSRSVTPPNSKERKRQRTHDTEAASARQSIPCRNSPPGIRMVRKVFGARSKAPPDAATSKESEPATSSIDPVFDRTILNPWREPYPKTLIPLGASGHDLLVWTNGATSYDGSWQFQIVKHGQTEPPVIPAQHKIHVAYFVETLGRWVSCGTRCLTGGHIAKPSEKVKVRFRNGLEVKFRLPGLPEDDVIQVPRPPAMPVGA</sequence>